<accession>A0ABN6MBQ5</accession>
<dbReference type="InterPro" id="IPR002481">
    <property type="entry name" value="FUR"/>
</dbReference>
<dbReference type="Pfam" id="PF01022">
    <property type="entry name" value="HTH_5"/>
    <property type="match status" value="1"/>
</dbReference>
<keyword evidence="2" id="KW-0678">Repressor</keyword>
<dbReference type="InterPro" id="IPR001845">
    <property type="entry name" value="HTH_ArsR_DNA-bd_dom"/>
</dbReference>
<keyword evidence="3" id="KW-0862">Zinc</keyword>
<keyword evidence="9" id="KW-1185">Reference proteome</keyword>
<organism evidence="8 9">
    <name type="scientific">Desulfofustis limnaeus</name>
    <dbReference type="NCBI Taxonomy" id="2740163"/>
    <lineage>
        <taxon>Bacteria</taxon>
        <taxon>Pseudomonadati</taxon>
        <taxon>Thermodesulfobacteriota</taxon>
        <taxon>Desulfobulbia</taxon>
        <taxon>Desulfobulbales</taxon>
        <taxon>Desulfocapsaceae</taxon>
        <taxon>Desulfofustis</taxon>
    </lineage>
</organism>
<dbReference type="EMBL" id="AP025516">
    <property type="protein sequence ID" value="BDD89415.1"/>
    <property type="molecule type" value="Genomic_DNA"/>
</dbReference>
<evidence type="ECO:0000256" key="3">
    <source>
        <dbReference type="ARBA" id="ARBA00022833"/>
    </source>
</evidence>
<sequence>MTNQREMILHELRRSRQHLSADELHERVKKLMPRISLATVYRNLETLSAAGIITKLEISGRQKRFDYDVREHDHVYCVRCHRVDNIELDRKQVEQERSMTTDGYRITGYRVEFFGICPACQKQRKKREEEEKMGKQAGDSQAISAEQKQILAALANAANPYGSKDISAATGLDTKVISGQITALKKQGLVDSPVRCKYAATEAGKKIIG</sequence>
<proteinExistence type="inferred from homology"/>
<gene>
    <name evidence="8" type="ORF">DPPLL_37800</name>
</gene>
<protein>
    <recommendedName>
        <fullName evidence="7">HTH arsR-type domain-containing protein</fullName>
    </recommendedName>
</protein>
<evidence type="ECO:0000256" key="4">
    <source>
        <dbReference type="ARBA" id="ARBA00023015"/>
    </source>
</evidence>
<keyword evidence="4" id="KW-0805">Transcription regulation</keyword>
<evidence type="ECO:0000256" key="6">
    <source>
        <dbReference type="ARBA" id="ARBA00023163"/>
    </source>
</evidence>
<dbReference type="RefSeq" id="WP_284152717.1">
    <property type="nucleotide sequence ID" value="NZ_AP025516.1"/>
</dbReference>
<evidence type="ECO:0000259" key="7">
    <source>
        <dbReference type="Pfam" id="PF01022"/>
    </source>
</evidence>
<evidence type="ECO:0000256" key="1">
    <source>
        <dbReference type="ARBA" id="ARBA00007957"/>
    </source>
</evidence>
<comment type="similarity">
    <text evidence="1">Belongs to the Fur family.</text>
</comment>
<dbReference type="InterPro" id="IPR036390">
    <property type="entry name" value="WH_DNA-bd_sf"/>
</dbReference>
<dbReference type="PANTHER" id="PTHR33202:SF7">
    <property type="entry name" value="FERRIC UPTAKE REGULATION PROTEIN"/>
    <property type="match status" value="1"/>
</dbReference>
<dbReference type="Pfam" id="PF01475">
    <property type="entry name" value="FUR"/>
    <property type="match status" value="1"/>
</dbReference>
<keyword evidence="6" id="KW-0804">Transcription</keyword>
<feature type="domain" description="HTH arsR-type" evidence="7">
    <location>
        <begin position="149"/>
        <end position="192"/>
    </location>
</feature>
<dbReference type="InterPro" id="IPR036388">
    <property type="entry name" value="WH-like_DNA-bd_sf"/>
</dbReference>
<dbReference type="Gene3D" id="1.10.10.10">
    <property type="entry name" value="Winged helix-like DNA-binding domain superfamily/Winged helix DNA-binding domain"/>
    <property type="match status" value="2"/>
</dbReference>
<dbReference type="InterPro" id="IPR043135">
    <property type="entry name" value="Fur_C"/>
</dbReference>
<evidence type="ECO:0000256" key="5">
    <source>
        <dbReference type="ARBA" id="ARBA00023125"/>
    </source>
</evidence>
<keyword evidence="5" id="KW-0238">DNA-binding</keyword>
<evidence type="ECO:0000313" key="9">
    <source>
        <dbReference type="Proteomes" id="UP000830055"/>
    </source>
</evidence>
<dbReference type="Gene3D" id="3.30.1490.190">
    <property type="match status" value="1"/>
</dbReference>
<dbReference type="CDD" id="cd07153">
    <property type="entry name" value="Fur_like"/>
    <property type="match status" value="1"/>
</dbReference>
<dbReference type="SUPFAM" id="SSF46785">
    <property type="entry name" value="Winged helix' DNA-binding domain"/>
    <property type="match status" value="2"/>
</dbReference>
<dbReference type="PANTHER" id="PTHR33202">
    <property type="entry name" value="ZINC UPTAKE REGULATION PROTEIN"/>
    <property type="match status" value="1"/>
</dbReference>
<dbReference type="Proteomes" id="UP000830055">
    <property type="component" value="Chromosome"/>
</dbReference>
<evidence type="ECO:0000256" key="2">
    <source>
        <dbReference type="ARBA" id="ARBA00022491"/>
    </source>
</evidence>
<name>A0ABN6MBQ5_9BACT</name>
<evidence type="ECO:0000313" key="8">
    <source>
        <dbReference type="EMBL" id="BDD89415.1"/>
    </source>
</evidence>
<reference evidence="8 9" key="1">
    <citation type="submission" date="2022-01" db="EMBL/GenBank/DDBJ databases">
        <title>Desulfofustis limnae sp. nov., a novel mesophilic sulfate-reducing bacterium isolated from marsh soil.</title>
        <authorList>
            <person name="Watanabe M."/>
            <person name="Takahashi A."/>
            <person name="Kojima H."/>
            <person name="Fukui M."/>
        </authorList>
    </citation>
    <scope>NUCLEOTIDE SEQUENCE [LARGE SCALE GENOMIC DNA]</scope>
    <source>
        <strain evidence="8 9">PPLL</strain>
    </source>
</reference>